<evidence type="ECO:0000313" key="16">
    <source>
        <dbReference type="EMBL" id="KGM12600.1"/>
    </source>
</evidence>
<dbReference type="InterPro" id="IPR025700">
    <property type="entry name" value="Lys/Orn_oxygenase"/>
</dbReference>
<dbReference type="GO" id="GO:0047091">
    <property type="term" value="F:L-lysine 6-monooxygenase (NADPH) activity"/>
    <property type="evidence" value="ECO:0007669"/>
    <property type="project" value="UniProtKB-EC"/>
</dbReference>
<name>A0A0A0BXA3_9CELL</name>
<sequence length="439" mass="49196">MRTHDLIGIGLGPFNLGLACLADPLPLDAVFLEARGEFRWHPGMMLEDSTLQVPFMADLVTMADPTSWFSYLNHLKQQGRLYPFYVRESFFPYRSEYDAYCRWAVEQLDTVEFHRHVTAVEWDEPTGTYTVRSVDPRDGTPQVHHGRHVVVGVGSTPYVPPPLRDLDGPVWHSAQYLDARPELLGHQDVTVVGSGQSAAEVVSDLLAHAGPTHRVRWITRSPRFFPLEYTKLTLELTSPEYSRHVQSLDPRRREDLLRSQVGLYKGISADLVNTIHEQLYRRSLGDAVPAQLVAACEVTGVVPDGAGHRLRVRHTELDERFELRTDAIVLATGYSHEVPTFLDPVKDRLHLDSRGRLEAGPTFAVDVTGRGVFVQNAELHTHGIVAPDLGMGAWRNSVILAEVLGYRPYPIEQRVAFQQFGVPTDAVPPRPADLSKAAR</sequence>
<dbReference type="SUPFAM" id="SSF51905">
    <property type="entry name" value="FAD/NAD(P)-binding domain"/>
    <property type="match status" value="2"/>
</dbReference>
<dbReference type="Pfam" id="PF13434">
    <property type="entry name" value="Lys_Orn_oxgnase"/>
    <property type="match status" value="1"/>
</dbReference>
<evidence type="ECO:0000256" key="10">
    <source>
        <dbReference type="ARBA" id="ARBA00023033"/>
    </source>
</evidence>
<evidence type="ECO:0000256" key="8">
    <source>
        <dbReference type="ARBA" id="ARBA00022857"/>
    </source>
</evidence>
<keyword evidence="9" id="KW-0560">Oxidoreductase</keyword>
<evidence type="ECO:0000256" key="12">
    <source>
        <dbReference type="ARBA" id="ARBA00031158"/>
    </source>
</evidence>
<dbReference type="Proteomes" id="UP000054314">
    <property type="component" value="Unassembled WGS sequence"/>
</dbReference>
<comment type="caution">
    <text evidence="16">The sequence shown here is derived from an EMBL/GenBank/DDBJ whole genome shotgun (WGS) entry which is preliminary data.</text>
</comment>
<evidence type="ECO:0000256" key="6">
    <source>
        <dbReference type="ARBA" id="ARBA00022630"/>
    </source>
</evidence>
<evidence type="ECO:0000256" key="4">
    <source>
        <dbReference type="ARBA" id="ARBA00013076"/>
    </source>
</evidence>
<dbReference type="EC" id="1.14.13.59" evidence="4"/>
<dbReference type="PANTHER" id="PTHR42802:SF1">
    <property type="entry name" value="L-ORNITHINE N(5)-MONOOXYGENASE"/>
    <property type="match status" value="1"/>
</dbReference>
<evidence type="ECO:0000256" key="5">
    <source>
        <dbReference type="ARBA" id="ARBA00016406"/>
    </source>
</evidence>
<comment type="cofactor">
    <cofactor evidence="1">
        <name>FAD</name>
        <dbReference type="ChEBI" id="CHEBI:57692"/>
    </cofactor>
</comment>
<reference evidence="16 17" key="1">
    <citation type="submission" date="2013-08" db="EMBL/GenBank/DDBJ databases">
        <title>Genome sequencing of Cellulomonas bogoriensis 69B4.</title>
        <authorList>
            <person name="Chen F."/>
            <person name="Li Y."/>
            <person name="Wang G."/>
        </authorList>
    </citation>
    <scope>NUCLEOTIDE SEQUENCE [LARGE SCALE GENOMIC DNA]</scope>
    <source>
        <strain evidence="16 17">69B4</strain>
    </source>
</reference>
<keyword evidence="6" id="KW-0285">Flavoprotein</keyword>
<dbReference type="OrthoDB" id="7527071at2"/>
<gene>
    <name evidence="16" type="ORF">N869_01645</name>
</gene>
<dbReference type="Gene3D" id="3.50.50.60">
    <property type="entry name" value="FAD/NAD(P)-binding domain"/>
    <property type="match status" value="1"/>
</dbReference>
<dbReference type="AlphaFoldDB" id="A0A0A0BXA3"/>
<dbReference type="EMBL" id="AXCZ01000093">
    <property type="protein sequence ID" value="KGM12600.1"/>
    <property type="molecule type" value="Genomic_DNA"/>
</dbReference>
<protein>
    <recommendedName>
        <fullName evidence="5">L-lysine N6-monooxygenase MbtG</fullName>
        <ecNumber evidence="4">1.14.13.59</ecNumber>
    </recommendedName>
    <alternativeName>
        <fullName evidence="14">Lysine 6-N-hydroxylase</fullName>
    </alternativeName>
    <alternativeName>
        <fullName evidence="13">Lysine N6-hydroxylase</fullName>
    </alternativeName>
    <alternativeName>
        <fullName evidence="11">Lysine-N-oxygenase</fullName>
    </alternativeName>
    <alternativeName>
        <fullName evidence="12">Mycobactin synthase protein G</fullName>
    </alternativeName>
</protein>
<dbReference type="PANTHER" id="PTHR42802">
    <property type="entry name" value="MONOOXYGENASE"/>
    <property type="match status" value="1"/>
</dbReference>
<evidence type="ECO:0000256" key="3">
    <source>
        <dbReference type="ARBA" id="ARBA00007588"/>
    </source>
</evidence>
<evidence type="ECO:0000256" key="13">
    <source>
        <dbReference type="ARBA" id="ARBA00032493"/>
    </source>
</evidence>
<accession>A0A0A0BXA3</accession>
<evidence type="ECO:0000256" key="9">
    <source>
        <dbReference type="ARBA" id="ARBA00023002"/>
    </source>
</evidence>
<evidence type="ECO:0000256" key="15">
    <source>
        <dbReference type="ARBA" id="ARBA00048407"/>
    </source>
</evidence>
<dbReference type="RefSeq" id="WP_052105309.1">
    <property type="nucleotide sequence ID" value="NZ_AXCZ01000093.1"/>
</dbReference>
<evidence type="ECO:0000256" key="1">
    <source>
        <dbReference type="ARBA" id="ARBA00001974"/>
    </source>
</evidence>
<organism evidence="16 17">
    <name type="scientific">Cellulomonas bogoriensis 69B4 = DSM 16987</name>
    <dbReference type="NCBI Taxonomy" id="1386082"/>
    <lineage>
        <taxon>Bacteria</taxon>
        <taxon>Bacillati</taxon>
        <taxon>Actinomycetota</taxon>
        <taxon>Actinomycetes</taxon>
        <taxon>Micrococcales</taxon>
        <taxon>Cellulomonadaceae</taxon>
        <taxon>Cellulomonas</taxon>
    </lineage>
</organism>
<keyword evidence="17" id="KW-1185">Reference proteome</keyword>
<dbReference type="InterPro" id="IPR036188">
    <property type="entry name" value="FAD/NAD-bd_sf"/>
</dbReference>
<comment type="catalytic activity">
    <reaction evidence="15">
        <text>L-lysine + NADPH + O2 = N(6)-hydroxy-L-lysine + NADP(+) + H2O</text>
        <dbReference type="Rhea" id="RHEA:23228"/>
        <dbReference type="ChEBI" id="CHEBI:15377"/>
        <dbReference type="ChEBI" id="CHEBI:15379"/>
        <dbReference type="ChEBI" id="CHEBI:32551"/>
        <dbReference type="ChEBI" id="CHEBI:57783"/>
        <dbReference type="ChEBI" id="CHEBI:57820"/>
        <dbReference type="ChEBI" id="CHEBI:58349"/>
        <dbReference type="EC" id="1.14.13.59"/>
    </reaction>
</comment>
<comment type="similarity">
    <text evidence="3">Belongs to the lysine N(6)-hydroxylase/L-ornithine N(5)-oxygenase family.</text>
</comment>
<evidence type="ECO:0000256" key="2">
    <source>
        <dbReference type="ARBA" id="ARBA00004924"/>
    </source>
</evidence>
<keyword evidence="7" id="KW-0274">FAD</keyword>
<evidence type="ECO:0000256" key="7">
    <source>
        <dbReference type="ARBA" id="ARBA00022827"/>
    </source>
</evidence>
<evidence type="ECO:0000313" key="17">
    <source>
        <dbReference type="Proteomes" id="UP000054314"/>
    </source>
</evidence>
<evidence type="ECO:0000256" key="11">
    <source>
        <dbReference type="ARBA" id="ARBA00029939"/>
    </source>
</evidence>
<keyword evidence="10" id="KW-0503">Monooxygenase</keyword>
<dbReference type="PROSITE" id="PS51257">
    <property type="entry name" value="PROKAR_LIPOPROTEIN"/>
    <property type="match status" value="1"/>
</dbReference>
<proteinExistence type="inferred from homology"/>
<comment type="pathway">
    <text evidence="2">Siderophore biosynthesis.</text>
</comment>
<evidence type="ECO:0000256" key="14">
    <source>
        <dbReference type="ARBA" id="ARBA00032738"/>
    </source>
</evidence>
<keyword evidence="8" id="KW-0521">NADP</keyword>